<accession>A0A9P1NZ10</accession>
<dbReference type="Gene3D" id="3.40.390.10">
    <property type="entry name" value="Collagenase (Catalytic Domain)"/>
    <property type="match status" value="1"/>
</dbReference>
<keyword evidence="2" id="KW-0378">Hydrolase</keyword>
<dbReference type="SUPFAM" id="SSF55486">
    <property type="entry name" value="Metalloproteases ('zincins'), catalytic domain"/>
    <property type="match status" value="1"/>
</dbReference>
<feature type="domain" description="Peptidase metallopeptidase" evidence="1">
    <location>
        <begin position="66"/>
        <end position="222"/>
    </location>
</feature>
<dbReference type="SMART" id="SM00235">
    <property type="entry name" value="ZnMc"/>
    <property type="match status" value="1"/>
</dbReference>
<dbReference type="AlphaFoldDB" id="A0A9P1NZ10"/>
<proteinExistence type="predicted"/>
<dbReference type="GO" id="GO:0008270">
    <property type="term" value="F:zinc ion binding"/>
    <property type="evidence" value="ECO:0007669"/>
    <property type="project" value="InterPro"/>
</dbReference>
<evidence type="ECO:0000313" key="3">
    <source>
        <dbReference type="Proteomes" id="UP000032946"/>
    </source>
</evidence>
<evidence type="ECO:0000313" key="2">
    <source>
        <dbReference type="EMBL" id="CDM93153.1"/>
    </source>
</evidence>
<evidence type="ECO:0000259" key="1">
    <source>
        <dbReference type="SMART" id="SM00235"/>
    </source>
</evidence>
<dbReference type="Proteomes" id="UP000032946">
    <property type="component" value="Chromosome"/>
</dbReference>
<protein>
    <submittedName>
        <fullName evidence="2">Zn-dependent protease</fullName>
        <ecNumber evidence="2">3.4.24.-</ecNumber>
    </submittedName>
</protein>
<dbReference type="CDD" id="cd04279">
    <property type="entry name" value="ZnMc_MMP_like_1"/>
    <property type="match status" value="1"/>
</dbReference>
<keyword evidence="3" id="KW-1185">Reference proteome</keyword>
<dbReference type="GO" id="GO:0008237">
    <property type="term" value="F:metallopeptidase activity"/>
    <property type="evidence" value="ECO:0007669"/>
    <property type="project" value="InterPro"/>
</dbReference>
<dbReference type="GO" id="GO:0006508">
    <property type="term" value="P:proteolysis"/>
    <property type="evidence" value="ECO:0007669"/>
    <property type="project" value="UniProtKB-KW"/>
</dbReference>
<keyword evidence="2" id="KW-0645">Protease</keyword>
<dbReference type="InterPro" id="IPR024079">
    <property type="entry name" value="MetalloPept_cat_dom_sf"/>
</dbReference>
<name>A0A9P1NZ10_9CYAN</name>
<dbReference type="InterPro" id="IPR006026">
    <property type="entry name" value="Peptidase_Metallo"/>
</dbReference>
<gene>
    <name evidence="2" type="ORF">ARTHRO_10826</name>
</gene>
<organism evidence="2 3">
    <name type="scientific">Limnospira indica PCC 8005</name>
    <dbReference type="NCBI Taxonomy" id="376219"/>
    <lineage>
        <taxon>Bacteria</taxon>
        <taxon>Bacillati</taxon>
        <taxon>Cyanobacteriota</taxon>
        <taxon>Cyanophyceae</taxon>
        <taxon>Oscillatoriophycideae</taxon>
        <taxon>Oscillatoriales</taxon>
        <taxon>Sirenicapillariaceae</taxon>
        <taxon>Limnospira</taxon>
    </lineage>
</organism>
<reference evidence="2 3" key="1">
    <citation type="submission" date="2014-02" db="EMBL/GenBank/DDBJ databases">
        <authorList>
            <person name="Genoscope - CEA"/>
        </authorList>
    </citation>
    <scope>NUCLEOTIDE SEQUENCE [LARGE SCALE GENOMIC DNA]</scope>
    <source>
        <strain evidence="2 3">PCC 8005</strain>
    </source>
</reference>
<dbReference type="EMBL" id="FO818640">
    <property type="protein sequence ID" value="CDM93153.1"/>
    <property type="molecule type" value="Genomic_DNA"/>
</dbReference>
<sequence length="233" mass="26775">MGLVRVRLIGLSLFTIFLIVVYGWRSPAVDLSIPFDSHPLPPSLEQWQDPTDSGDYFDQIAPPTFGHLVWSSFPVRVYIESPEDPGAENWRDLVLDAVMDWNPYLPIEIIEDSDRAQVQIFRRRPPLQPGRLRASSAEARYQLFKRITGNDSYILVHRFTIWLSPTQSGKYITAATRHEFGHALGIWGHSPTATDVMYYSQVREPPPISPRDVNTLRRIYEQPTQLGWAQMKV</sequence>
<dbReference type="EC" id="3.4.24.-" evidence="2"/>